<evidence type="ECO:0008006" key="3">
    <source>
        <dbReference type="Google" id="ProtNLM"/>
    </source>
</evidence>
<gene>
    <name evidence="1" type="ORF">LEP1GSC050_2255</name>
</gene>
<dbReference type="EMBL" id="AHMO02000008">
    <property type="protein sequence ID" value="EQA45180.1"/>
    <property type="molecule type" value="Genomic_DNA"/>
</dbReference>
<evidence type="ECO:0000313" key="1">
    <source>
        <dbReference type="EMBL" id="EQA45180.1"/>
    </source>
</evidence>
<dbReference type="OrthoDB" id="323053at2"/>
<dbReference type="STRING" id="1049789.LEP1GSC050_2255"/>
<comment type="caution">
    <text evidence="1">The sequence shown here is derived from an EMBL/GenBank/DDBJ whole genome shotgun (WGS) entry which is preliminary data.</text>
</comment>
<dbReference type="Proteomes" id="UP000015454">
    <property type="component" value="Unassembled WGS sequence"/>
</dbReference>
<reference evidence="1" key="1">
    <citation type="submission" date="2013-05" db="EMBL/GenBank/DDBJ databases">
        <authorList>
            <person name="Harkins D.M."/>
            <person name="Durkin A.S."/>
            <person name="Brinkac L.M."/>
            <person name="Haft D.H."/>
            <person name="Selengut J.D."/>
            <person name="Sanka R."/>
            <person name="DePew J."/>
            <person name="Purushe J."/>
            <person name="Hartskeerl R.A."/>
            <person name="Ahmed A."/>
            <person name="van der Linden H."/>
            <person name="Goris M.G.A."/>
            <person name="Vinetz J.M."/>
            <person name="Sutton G.G."/>
            <person name="Nierman W.C."/>
            <person name="Fouts D.E."/>
        </authorList>
    </citation>
    <scope>NUCLEOTIDE SEQUENCE [LARGE SCALE GENOMIC DNA]</scope>
    <source>
        <strain evidence="1">5399</strain>
    </source>
</reference>
<name>T0F249_9LEPT</name>
<accession>T0F249</accession>
<evidence type="ECO:0000313" key="2">
    <source>
        <dbReference type="Proteomes" id="UP000015454"/>
    </source>
</evidence>
<organism evidence="1 2">
    <name type="scientific">Leptospira broomii serovar Hurstbridge str. 5399</name>
    <dbReference type="NCBI Taxonomy" id="1049789"/>
    <lineage>
        <taxon>Bacteria</taxon>
        <taxon>Pseudomonadati</taxon>
        <taxon>Spirochaetota</taxon>
        <taxon>Spirochaetia</taxon>
        <taxon>Leptospirales</taxon>
        <taxon>Leptospiraceae</taxon>
        <taxon>Leptospira</taxon>
    </lineage>
</organism>
<keyword evidence="2" id="KW-1185">Reference proteome</keyword>
<sequence>MKKLGKHKILFWAGSFLFLLILASNFLFEYFLPFQEKNAFLYDLLRKKFERRLVYDGMKNKEPTWLFLGDSQLMSGINPAELQKSTGKRILFLPRPSEQPEGILIRINELLSSGWKPEKIFLNANYFNTADVDIVPAHRSLVLNYDSFRWSLYWNSQERTFYFRNIGDALFFALARIFPLMKLNSAISSEIRTIPKTEQFLETDPRLSEILSVNPIERWKTNRDKNERLVAELERNEGFLEWNNSEIYTGKCVPNHSPQALPGRGWESNYKKMRSSSLAAWKSIFKILKKENISFEVLLIPSRPDFVTAVGEDNALSQFETVLKKDEIPFVKPEEPFEISVFGDYTHLNACGVKKLTRWFLTINTRSYL</sequence>
<protein>
    <recommendedName>
        <fullName evidence="3">PF07611 family protein</fullName>
    </recommendedName>
</protein>
<dbReference type="AlphaFoldDB" id="T0F249"/>
<proteinExistence type="predicted"/>